<dbReference type="InterPro" id="IPR005471">
    <property type="entry name" value="Tscrpt_reg_IclR_N"/>
</dbReference>
<dbReference type="InterPro" id="IPR036388">
    <property type="entry name" value="WH-like_DNA-bd_sf"/>
</dbReference>
<dbReference type="PROSITE" id="PS51077">
    <property type="entry name" value="HTH_ICLR"/>
    <property type="match status" value="1"/>
</dbReference>
<evidence type="ECO:0000313" key="6">
    <source>
        <dbReference type="EMBL" id="TCL02087.1"/>
    </source>
</evidence>
<dbReference type="PANTHER" id="PTHR30136">
    <property type="entry name" value="HELIX-TURN-HELIX TRANSCRIPTIONAL REGULATOR, ICLR FAMILY"/>
    <property type="match status" value="1"/>
</dbReference>
<evidence type="ECO:0000256" key="3">
    <source>
        <dbReference type="ARBA" id="ARBA00023163"/>
    </source>
</evidence>
<reference evidence="6 7" key="1">
    <citation type="submission" date="2019-02" db="EMBL/GenBank/DDBJ databases">
        <title>Investigation of anaerobic lignin degradation for improved lignocellulosic biofuels.</title>
        <authorList>
            <person name="Deangelis K."/>
        </authorList>
    </citation>
    <scope>NUCLEOTIDE SEQUENCE [LARGE SCALE GENOMIC DNA]</scope>
    <source>
        <strain evidence="6 7">159R</strain>
    </source>
</reference>
<dbReference type="Pfam" id="PF01614">
    <property type="entry name" value="IclR_C"/>
    <property type="match status" value="1"/>
</dbReference>
<dbReference type="PANTHER" id="PTHR30136:SF35">
    <property type="entry name" value="HTH-TYPE TRANSCRIPTIONAL REGULATOR RV1719"/>
    <property type="match status" value="1"/>
</dbReference>
<keyword evidence="1" id="KW-0805">Transcription regulation</keyword>
<dbReference type="GO" id="GO:0045892">
    <property type="term" value="P:negative regulation of DNA-templated transcription"/>
    <property type="evidence" value="ECO:0007669"/>
    <property type="project" value="TreeGrafter"/>
</dbReference>
<keyword evidence="2" id="KW-0238">DNA-binding</keyword>
<sequence length="314" mass="34469">MTKPLAPGAHEADKPFRRLEPEDVWPVLDTMYNIVPADDISPPIPSFIPEVETSDKTLIQSVNRALDILEILAKQPDALRLQDITAGCGLNNSTCHHLLNTLVFRGYVNRRDDNRTYQLGTRLLELAYNYSGPFDLVSESLPELRRLSHELGVTLLLAAFSGSNLTIITRQEPPDNQPMKIIEDISAAAHATAVGKVMLAWLPEPKIARVVADQGLTPFTAKTIGSLATLVESLRQIRRHGFALEDEEFLPGLSGLACALRGDSGEVLGAIGCILPTEEAINTRLQKLQRALSESAALISRRFGHRSERRAASL</sequence>
<dbReference type="Proteomes" id="UP000294555">
    <property type="component" value="Unassembled WGS sequence"/>
</dbReference>
<dbReference type="Gene3D" id="1.10.10.10">
    <property type="entry name" value="Winged helix-like DNA-binding domain superfamily/Winged helix DNA-binding domain"/>
    <property type="match status" value="1"/>
</dbReference>
<dbReference type="PROSITE" id="PS51078">
    <property type="entry name" value="ICLR_ED"/>
    <property type="match status" value="1"/>
</dbReference>
<name>A0A4R1N6C3_9GAMM</name>
<dbReference type="Gene3D" id="3.30.450.40">
    <property type="match status" value="1"/>
</dbReference>
<feature type="domain" description="HTH iclR-type" evidence="4">
    <location>
        <begin position="59"/>
        <end position="121"/>
    </location>
</feature>
<keyword evidence="7" id="KW-1185">Reference proteome</keyword>
<dbReference type="InterPro" id="IPR014757">
    <property type="entry name" value="Tscrpt_reg_IclR_C"/>
</dbReference>
<dbReference type="InterPro" id="IPR050707">
    <property type="entry name" value="HTH_MetabolicPath_Reg"/>
</dbReference>
<organism evidence="6 7">
    <name type="scientific">Sodalis ligni</name>
    <dbReference type="NCBI Taxonomy" id="2697027"/>
    <lineage>
        <taxon>Bacteria</taxon>
        <taxon>Pseudomonadati</taxon>
        <taxon>Pseudomonadota</taxon>
        <taxon>Gammaproteobacteria</taxon>
        <taxon>Enterobacterales</taxon>
        <taxon>Bruguierivoracaceae</taxon>
        <taxon>Sodalis</taxon>
    </lineage>
</organism>
<dbReference type="SUPFAM" id="SSF55781">
    <property type="entry name" value="GAF domain-like"/>
    <property type="match status" value="1"/>
</dbReference>
<gene>
    <name evidence="6" type="ORF">EZJ58_0079</name>
</gene>
<dbReference type="FunFam" id="1.10.10.10:FF:000056">
    <property type="entry name" value="IclR family transcriptional regulator"/>
    <property type="match status" value="1"/>
</dbReference>
<feature type="domain" description="IclR-ED" evidence="5">
    <location>
        <begin position="122"/>
        <end position="305"/>
    </location>
</feature>
<dbReference type="SUPFAM" id="SSF46785">
    <property type="entry name" value="Winged helix' DNA-binding domain"/>
    <property type="match status" value="1"/>
</dbReference>
<dbReference type="InterPro" id="IPR036390">
    <property type="entry name" value="WH_DNA-bd_sf"/>
</dbReference>
<dbReference type="AlphaFoldDB" id="A0A4R1N6C3"/>
<dbReference type="OrthoDB" id="9807558at2"/>
<dbReference type="GO" id="GO:0003700">
    <property type="term" value="F:DNA-binding transcription factor activity"/>
    <property type="evidence" value="ECO:0007669"/>
    <property type="project" value="TreeGrafter"/>
</dbReference>
<evidence type="ECO:0000259" key="5">
    <source>
        <dbReference type="PROSITE" id="PS51078"/>
    </source>
</evidence>
<dbReference type="Pfam" id="PF09339">
    <property type="entry name" value="HTH_IclR"/>
    <property type="match status" value="1"/>
</dbReference>
<evidence type="ECO:0000256" key="2">
    <source>
        <dbReference type="ARBA" id="ARBA00023125"/>
    </source>
</evidence>
<dbReference type="GO" id="GO:0003677">
    <property type="term" value="F:DNA binding"/>
    <property type="evidence" value="ECO:0007669"/>
    <property type="project" value="UniProtKB-KW"/>
</dbReference>
<evidence type="ECO:0000313" key="7">
    <source>
        <dbReference type="Proteomes" id="UP000294555"/>
    </source>
</evidence>
<keyword evidence="3" id="KW-0804">Transcription</keyword>
<comment type="caution">
    <text evidence="6">The sequence shown here is derived from an EMBL/GenBank/DDBJ whole genome shotgun (WGS) entry which is preliminary data.</text>
</comment>
<evidence type="ECO:0000256" key="1">
    <source>
        <dbReference type="ARBA" id="ARBA00023015"/>
    </source>
</evidence>
<protein>
    <submittedName>
        <fullName evidence="6">IclR family transcriptional regulator</fullName>
    </submittedName>
</protein>
<dbReference type="EMBL" id="SJOI01000001">
    <property type="protein sequence ID" value="TCL02087.1"/>
    <property type="molecule type" value="Genomic_DNA"/>
</dbReference>
<proteinExistence type="predicted"/>
<evidence type="ECO:0000259" key="4">
    <source>
        <dbReference type="PROSITE" id="PS51077"/>
    </source>
</evidence>
<dbReference type="RefSeq" id="WP_132921062.1">
    <property type="nucleotide sequence ID" value="NZ_SJOI01000001.1"/>
</dbReference>
<dbReference type="SMART" id="SM00346">
    <property type="entry name" value="HTH_ICLR"/>
    <property type="match status" value="1"/>
</dbReference>
<accession>A0A4R1N6C3</accession>
<dbReference type="InterPro" id="IPR029016">
    <property type="entry name" value="GAF-like_dom_sf"/>
</dbReference>